<name>A0ABQ2FIW4_9DEIO</name>
<reference evidence="2" key="1">
    <citation type="journal article" date="2019" name="Int. J. Syst. Evol. Microbiol.">
        <title>The Global Catalogue of Microorganisms (GCM) 10K type strain sequencing project: providing services to taxonomists for standard genome sequencing and annotation.</title>
        <authorList>
            <consortium name="The Broad Institute Genomics Platform"/>
            <consortium name="The Broad Institute Genome Sequencing Center for Infectious Disease"/>
            <person name="Wu L."/>
            <person name="Ma J."/>
        </authorList>
    </citation>
    <scope>NUCLEOTIDE SEQUENCE [LARGE SCALE GENOMIC DNA]</scope>
    <source>
        <strain evidence="2">JCM 19173</strain>
    </source>
</reference>
<comment type="caution">
    <text evidence="1">The sequence shown here is derived from an EMBL/GenBank/DDBJ whole genome shotgun (WGS) entry which is preliminary data.</text>
</comment>
<protein>
    <submittedName>
        <fullName evidence="1">Uncharacterized protein</fullName>
    </submittedName>
</protein>
<proteinExistence type="predicted"/>
<keyword evidence="2" id="KW-1185">Reference proteome</keyword>
<evidence type="ECO:0000313" key="2">
    <source>
        <dbReference type="Proteomes" id="UP000604341"/>
    </source>
</evidence>
<dbReference type="RefSeq" id="WP_189068361.1">
    <property type="nucleotide sequence ID" value="NZ_BMPE01000002.1"/>
</dbReference>
<dbReference type="EMBL" id="BMPE01000002">
    <property type="protein sequence ID" value="GGK97709.1"/>
    <property type="molecule type" value="Genomic_DNA"/>
</dbReference>
<organism evidence="1 2">
    <name type="scientific">Deinococcus radiotolerans</name>
    <dbReference type="NCBI Taxonomy" id="1309407"/>
    <lineage>
        <taxon>Bacteria</taxon>
        <taxon>Thermotogati</taxon>
        <taxon>Deinococcota</taxon>
        <taxon>Deinococci</taxon>
        <taxon>Deinococcales</taxon>
        <taxon>Deinococcaceae</taxon>
        <taxon>Deinococcus</taxon>
    </lineage>
</organism>
<evidence type="ECO:0000313" key="1">
    <source>
        <dbReference type="EMBL" id="GGK97709.1"/>
    </source>
</evidence>
<gene>
    <name evidence="1" type="ORF">GCM10010844_14990</name>
</gene>
<sequence>MTADDQDVQGVAFTLDGVDDLTFTRILRDVLRDPIFARPLQVQAQEPRAGQPARLIVAFRPEDRERAISATQRLKTVLLRFGVQVDSIHVPGR</sequence>
<dbReference type="Proteomes" id="UP000604341">
    <property type="component" value="Unassembled WGS sequence"/>
</dbReference>
<accession>A0ABQ2FIW4</accession>